<evidence type="ECO:0000313" key="8">
    <source>
        <dbReference type="Proteomes" id="UP001642409"/>
    </source>
</evidence>
<sequence length="121" mass="14619">MNKYEKYKELINRTNKFTATVVIDRPLYSFHPKFKYEYPLNYGYIDQILAPDDQFVDAYIIGENLPLKIFTGEVIAIIRRKTDVEDKLVVCDPNKYYNKEEILQLVYFQEQYFDHKILMMK</sequence>
<keyword evidence="8" id="KW-1185">Reference proteome</keyword>
<name>A0ABP1LE66_9EUKA</name>
<proteinExistence type="inferred from homology"/>
<evidence type="ECO:0000256" key="4">
    <source>
        <dbReference type="ARBA" id="ARBA00022723"/>
    </source>
</evidence>
<comment type="similarity">
    <text evidence="2">Belongs to the PPase family.</text>
</comment>
<keyword evidence="6" id="KW-0460">Magnesium</keyword>
<evidence type="ECO:0000313" key="7">
    <source>
        <dbReference type="EMBL" id="CAL6082505.1"/>
    </source>
</evidence>
<organism evidence="7 8">
    <name type="scientific">Hexamita inflata</name>
    <dbReference type="NCBI Taxonomy" id="28002"/>
    <lineage>
        <taxon>Eukaryota</taxon>
        <taxon>Metamonada</taxon>
        <taxon>Diplomonadida</taxon>
        <taxon>Hexamitidae</taxon>
        <taxon>Hexamitinae</taxon>
        <taxon>Hexamita</taxon>
    </lineage>
</organism>
<evidence type="ECO:0000256" key="3">
    <source>
        <dbReference type="ARBA" id="ARBA00012146"/>
    </source>
</evidence>
<evidence type="ECO:0000256" key="2">
    <source>
        <dbReference type="ARBA" id="ARBA00006220"/>
    </source>
</evidence>
<comment type="caution">
    <text evidence="7">The sequence shown here is derived from an EMBL/GenBank/DDBJ whole genome shotgun (WGS) entry which is preliminary data.</text>
</comment>
<keyword evidence="4" id="KW-0479">Metal-binding</keyword>
<dbReference type="InterPro" id="IPR008162">
    <property type="entry name" value="Pyrophosphatase"/>
</dbReference>
<dbReference type="EC" id="3.6.1.1" evidence="3"/>
<protein>
    <recommendedName>
        <fullName evidence="3">inorganic diphosphatase</fullName>
        <ecNumber evidence="3">3.6.1.1</ecNumber>
    </recommendedName>
</protein>
<evidence type="ECO:0000256" key="6">
    <source>
        <dbReference type="ARBA" id="ARBA00022842"/>
    </source>
</evidence>
<dbReference type="InterPro" id="IPR036649">
    <property type="entry name" value="Pyrophosphatase_sf"/>
</dbReference>
<gene>
    <name evidence="7" type="ORF">HINF_LOCUS61278</name>
</gene>
<dbReference type="EMBL" id="CAXDID020000365">
    <property type="protein sequence ID" value="CAL6082505.1"/>
    <property type="molecule type" value="Genomic_DNA"/>
</dbReference>
<dbReference type="SUPFAM" id="SSF50324">
    <property type="entry name" value="Inorganic pyrophosphatase"/>
    <property type="match status" value="1"/>
</dbReference>
<accession>A0ABP1LE66</accession>
<keyword evidence="5" id="KW-0378">Hydrolase</keyword>
<evidence type="ECO:0000256" key="1">
    <source>
        <dbReference type="ARBA" id="ARBA00001946"/>
    </source>
</evidence>
<comment type="cofactor">
    <cofactor evidence="1">
        <name>Mg(2+)</name>
        <dbReference type="ChEBI" id="CHEBI:18420"/>
    </cofactor>
</comment>
<dbReference type="Proteomes" id="UP001642409">
    <property type="component" value="Unassembled WGS sequence"/>
</dbReference>
<evidence type="ECO:0000256" key="5">
    <source>
        <dbReference type="ARBA" id="ARBA00022801"/>
    </source>
</evidence>
<reference evidence="7 8" key="1">
    <citation type="submission" date="2024-07" db="EMBL/GenBank/DDBJ databases">
        <authorList>
            <person name="Akdeniz Z."/>
        </authorList>
    </citation>
    <scope>NUCLEOTIDE SEQUENCE [LARGE SCALE GENOMIC DNA]</scope>
</reference>
<dbReference type="Gene3D" id="3.90.80.10">
    <property type="entry name" value="Inorganic pyrophosphatase"/>
    <property type="match status" value="1"/>
</dbReference>
<dbReference type="Pfam" id="PF00719">
    <property type="entry name" value="Pyrophosphatase"/>
    <property type="match status" value="1"/>
</dbReference>